<dbReference type="InterPro" id="IPR014044">
    <property type="entry name" value="CAP_dom"/>
</dbReference>
<dbReference type="EMBL" id="FNXT01001284">
    <property type="protein sequence ID" value="SZX77400.1"/>
    <property type="molecule type" value="Genomic_DNA"/>
</dbReference>
<dbReference type="FunFam" id="3.40.33.10:FF:000010">
    <property type="entry name" value="Predicted protein"/>
    <property type="match status" value="1"/>
</dbReference>
<feature type="signal peptide" evidence="4">
    <location>
        <begin position="1"/>
        <end position="29"/>
    </location>
</feature>
<evidence type="ECO:0000313" key="6">
    <source>
        <dbReference type="EMBL" id="SZX77400.1"/>
    </source>
</evidence>
<evidence type="ECO:0000256" key="3">
    <source>
        <dbReference type="SAM" id="MobiDB-lite"/>
    </source>
</evidence>
<sequence length="447" mass="46471">MAAPQGLRAVRSGLLLLLLLATPVLLVTAQADALGPLASSGTPTGIQLNDPATAAPPAASILQQDASDSAQVAVGSPLPTSRVRASRMAATMAAFERRNAATRPFAAGAATAAAAASAADDYASNGSGVDAFQAGPTYQGIFDRHNSYRARHQAAALSWSNTLASQAAAYAARCNFAHDPSAGAGENLFATSDTSNPNAALMQAIDLWYNEVQSYNFNNPGFSSATGHFTQVVWRGSSTLGCAVQVCNTGLGGTGWPQGSIVVCRYSPAGNVLGYFQSNVLPVSSNPPPPVTPPPSPVTPPPPANPPPVNPPPANPPPANPPPAVPIPPGTLPSGYKFANPGCLYSPNQRSRMCMEDSGSAVLYANGFPGNAVWVSKNSMTSWFKPYRLALEKDGNLAVFDFLNRPLWQAGTQGRGTAPYRMVVQDDGVAVLFDANNARIWATNSRR</sequence>
<dbReference type="PROSITE" id="PS01009">
    <property type="entry name" value="CRISP_1"/>
    <property type="match status" value="1"/>
</dbReference>
<proteinExistence type="predicted"/>
<dbReference type="SUPFAM" id="SSF51110">
    <property type="entry name" value="alpha-D-mannose-specific plant lectins"/>
    <property type="match status" value="1"/>
</dbReference>
<evidence type="ECO:0000259" key="5">
    <source>
        <dbReference type="PROSITE" id="PS50927"/>
    </source>
</evidence>
<evidence type="ECO:0000256" key="4">
    <source>
        <dbReference type="SAM" id="SignalP"/>
    </source>
</evidence>
<dbReference type="PANTHER" id="PTHR10334">
    <property type="entry name" value="CYSTEINE-RICH SECRETORY PROTEIN-RELATED"/>
    <property type="match status" value="1"/>
</dbReference>
<dbReference type="InterPro" id="IPR002413">
    <property type="entry name" value="V5_allergen-like"/>
</dbReference>
<dbReference type="SUPFAM" id="SSF55797">
    <property type="entry name" value="PR-1-like"/>
    <property type="match status" value="1"/>
</dbReference>
<reference evidence="6 7" key="1">
    <citation type="submission" date="2016-10" db="EMBL/GenBank/DDBJ databases">
        <authorList>
            <person name="Cai Z."/>
        </authorList>
    </citation>
    <scope>NUCLEOTIDE SEQUENCE [LARGE SCALE GENOMIC DNA]</scope>
</reference>
<dbReference type="PRINTS" id="PR00837">
    <property type="entry name" value="V5TPXLIKE"/>
</dbReference>
<dbReference type="InterPro" id="IPR001480">
    <property type="entry name" value="Bulb-type_lectin_dom"/>
</dbReference>
<dbReference type="Proteomes" id="UP000256970">
    <property type="component" value="Unassembled WGS sequence"/>
</dbReference>
<evidence type="ECO:0000256" key="2">
    <source>
        <dbReference type="ARBA" id="ARBA00023265"/>
    </source>
</evidence>
<dbReference type="Pfam" id="PF00188">
    <property type="entry name" value="CAP"/>
    <property type="match status" value="1"/>
</dbReference>
<gene>
    <name evidence="6" type="ORF">BQ4739_LOCUS17753</name>
</gene>
<dbReference type="InterPro" id="IPR001283">
    <property type="entry name" value="CRISP-related"/>
</dbReference>
<dbReference type="InterPro" id="IPR036426">
    <property type="entry name" value="Bulb-type_lectin_dom_sf"/>
</dbReference>
<dbReference type="PROSITE" id="PS01010">
    <property type="entry name" value="CRISP_2"/>
    <property type="match status" value="1"/>
</dbReference>
<accession>A0A383WIV8</accession>
<dbReference type="GO" id="GO:0005576">
    <property type="term" value="C:extracellular region"/>
    <property type="evidence" value="ECO:0007669"/>
    <property type="project" value="InterPro"/>
</dbReference>
<feature type="chain" id="PRO_5016887863" description="Bulb-type lectin domain-containing protein" evidence="4">
    <location>
        <begin position="30"/>
        <end position="447"/>
    </location>
</feature>
<keyword evidence="2" id="KW-0568">Pathogenesis-related protein</keyword>
<keyword evidence="4" id="KW-0732">Signal</keyword>
<dbReference type="InterPro" id="IPR018244">
    <property type="entry name" value="Allrgn_V5/Tpx1_CS"/>
</dbReference>
<dbReference type="PRINTS" id="PR00838">
    <property type="entry name" value="V5ALLERGEN"/>
</dbReference>
<dbReference type="InterPro" id="IPR035940">
    <property type="entry name" value="CAP_sf"/>
</dbReference>
<dbReference type="SMART" id="SM00108">
    <property type="entry name" value="B_lectin"/>
    <property type="match status" value="1"/>
</dbReference>
<comment type="function">
    <text evidence="1">Probably involved in the defense reaction of plants against pathogens.</text>
</comment>
<dbReference type="AlphaFoldDB" id="A0A383WIV8"/>
<dbReference type="Gene3D" id="3.40.33.10">
    <property type="entry name" value="CAP"/>
    <property type="match status" value="1"/>
</dbReference>
<organism evidence="6 7">
    <name type="scientific">Tetradesmus obliquus</name>
    <name type="common">Green alga</name>
    <name type="synonym">Acutodesmus obliquus</name>
    <dbReference type="NCBI Taxonomy" id="3088"/>
    <lineage>
        <taxon>Eukaryota</taxon>
        <taxon>Viridiplantae</taxon>
        <taxon>Chlorophyta</taxon>
        <taxon>core chlorophytes</taxon>
        <taxon>Chlorophyceae</taxon>
        <taxon>CS clade</taxon>
        <taxon>Sphaeropleales</taxon>
        <taxon>Scenedesmaceae</taxon>
        <taxon>Tetradesmus</taxon>
    </lineage>
</organism>
<dbReference type="SMART" id="SM00198">
    <property type="entry name" value="SCP"/>
    <property type="match status" value="1"/>
</dbReference>
<dbReference type="PROSITE" id="PS50927">
    <property type="entry name" value="BULB_LECTIN"/>
    <property type="match status" value="1"/>
</dbReference>
<evidence type="ECO:0000313" key="7">
    <source>
        <dbReference type="Proteomes" id="UP000256970"/>
    </source>
</evidence>
<dbReference type="Gene3D" id="2.90.10.10">
    <property type="entry name" value="Bulb-type lectin domain"/>
    <property type="match status" value="2"/>
</dbReference>
<keyword evidence="7" id="KW-1185">Reference proteome</keyword>
<keyword evidence="2" id="KW-0611">Plant defense</keyword>
<feature type="region of interest" description="Disordered" evidence="3">
    <location>
        <begin position="285"/>
        <end position="328"/>
    </location>
</feature>
<protein>
    <recommendedName>
        <fullName evidence="5">Bulb-type lectin domain-containing protein</fullName>
    </recommendedName>
</protein>
<name>A0A383WIV8_TETOB</name>
<feature type="domain" description="Bulb-type lectin" evidence="5">
    <location>
        <begin position="329"/>
        <end position="445"/>
    </location>
</feature>
<dbReference type="STRING" id="3088.A0A383WIV8"/>
<evidence type="ECO:0000256" key="1">
    <source>
        <dbReference type="ARBA" id="ARBA00003143"/>
    </source>
</evidence>